<proteinExistence type="predicted"/>
<organism evidence="1 2">
    <name type="scientific">Potamilus streckersoni</name>
    <dbReference type="NCBI Taxonomy" id="2493646"/>
    <lineage>
        <taxon>Eukaryota</taxon>
        <taxon>Metazoa</taxon>
        <taxon>Spiralia</taxon>
        <taxon>Lophotrochozoa</taxon>
        <taxon>Mollusca</taxon>
        <taxon>Bivalvia</taxon>
        <taxon>Autobranchia</taxon>
        <taxon>Heteroconchia</taxon>
        <taxon>Palaeoheterodonta</taxon>
        <taxon>Unionida</taxon>
        <taxon>Unionoidea</taxon>
        <taxon>Unionidae</taxon>
        <taxon>Ambleminae</taxon>
        <taxon>Lampsilini</taxon>
        <taxon>Potamilus</taxon>
    </lineage>
</organism>
<evidence type="ECO:0000313" key="1">
    <source>
        <dbReference type="EMBL" id="KAK3603381.1"/>
    </source>
</evidence>
<accession>A0AAE0T434</accession>
<reference evidence="1" key="2">
    <citation type="journal article" date="2021" name="Genome Biol. Evol.">
        <title>Developing a high-quality reference genome for a parasitic bivalve with doubly uniparental inheritance (Bivalvia: Unionida).</title>
        <authorList>
            <person name="Smith C.H."/>
        </authorList>
    </citation>
    <scope>NUCLEOTIDE SEQUENCE</scope>
    <source>
        <strain evidence="1">CHS0354</strain>
        <tissue evidence="1">Mantle</tissue>
    </source>
</reference>
<reference evidence="1" key="3">
    <citation type="submission" date="2023-05" db="EMBL/GenBank/DDBJ databases">
        <authorList>
            <person name="Smith C.H."/>
        </authorList>
    </citation>
    <scope>NUCLEOTIDE SEQUENCE</scope>
    <source>
        <strain evidence="1">CHS0354</strain>
        <tissue evidence="1">Mantle</tissue>
    </source>
</reference>
<dbReference type="Proteomes" id="UP001195483">
    <property type="component" value="Unassembled WGS sequence"/>
</dbReference>
<gene>
    <name evidence="1" type="ORF">CHS0354_025993</name>
</gene>
<name>A0AAE0T434_9BIVA</name>
<protein>
    <submittedName>
        <fullName evidence="1">Uncharacterized protein</fullName>
    </submittedName>
</protein>
<evidence type="ECO:0000313" key="2">
    <source>
        <dbReference type="Proteomes" id="UP001195483"/>
    </source>
</evidence>
<dbReference type="EMBL" id="JAEAOA010001549">
    <property type="protein sequence ID" value="KAK3603381.1"/>
    <property type="molecule type" value="Genomic_DNA"/>
</dbReference>
<sequence>MDEITWFKLNELQRRLNIREIPRVVLLIKIDFLSETLAKDLKEVFKCAEVKEAVYYVSQKLHVDPGDVMPIKNYESESMVNNTIGSLAMQALDRMLGYASDYLENKHHPKQDAAT</sequence>
<reference evidence="1" key="1">
    <citation type="journal article" date="2021" name="Genome Biol. Evol.">
        <title>A High-Quality Reference Genome for a Parasitic Bivalve with Doubly Uniparental Inheritance (Bivalvia: Unionida).</title>
        <authorList>
            <person name="Smith C.H."/>
        </authorList>
    </citation>
    <scope>NUCLEOTIDE SEQUENCE</scope>
    <source>
        <strain evidence="1">CHS0354</strain>
    </source>
</reference>
<dbReference type="AlphaFoldDB" id="A0AAE0T434"/>
<keyword evidence="2" id="KW-1185">Reference proteome</keyword>
<comment type="caution">
    <text evidence="1">The sequence shown here is derived from an EMBL/GenBank/DDBJ whole genome shotgun (WGS) entry which is preliminary data.</text>
</comment>